<feature type="compositionally biased region" description="Low complexity" evidence="1">
    <location>
        <begin position="72"/>
        <end position="96"/>
    </location>
</feature>
<evidence type="ECO:0000313" key="4">
    <source>
        <dbReference type="Proteomes" id="UP001595645"/>
    </source>
</evidence>
<evidence type="ECO:0000313" key="3">
    <source>
        <dbReference type="EMBL" id="MFC3453217.1"/>
    </source>
</evidence>
<accession>A0ABV7P628</accession>
<reference evidence="4" key="1">
    <citation type="journal article" date="2019" name="Int. J. Syst. Evol. Microbiol.">
        <title>The Global Catalogue of Microorganisms (GCM) 10K type strain sequencing project: providing services to taxonomists for standard genome sequencing and annotation.</title>
        <authorList>
            <consortium name="The Broad Institute Genomics Platform"/>
            <consortium name="The Broad Institute Genome Sequencing Center for Infectious Disease"/>
            <person name="Wu L."/>
            <person name="Ma J."/>
        </authorList>
    </citation>
    <scope>NUCLEOTIDE SEQUENCE [LARGE SCALE GENOMIC DNA]</scope>
    <source>
        <strain evidence="4">CGMCC 4.7676</strain>
    </source>
</reference>
<proteinExistence type="predicted"/>
<protein>
    <submittedName>
        <fullName evidence="3">Uncharacterized protein</fullName>
    </submittedName>
</protein>
<keyword evidence="2" id="KW-0472">Membrane</keyword>
<feature type="compositionally biased region" description="Basic and acidic residues" evidence="1">
    <location>
        <begin position="146"/>
        <end position="157"/>
    </location>
</feature>
<evidence type="ECO:0000256" key="1">
    <source>
        <dbReference type="SAM" id="MobiDB-lite"/>
    </source>
</evidence>
<evidence type="ECO:0000256" key="2">
    <source>
        <dbReference type="SAM" id="Phobius"/>
    </source>
</evidence>
<dbReference type="EMBL" id="JBHRWK010000046">
    <property type="protein sequence ID" value="MFC3453217.1"/>
    <property type="molecule type" value="Genomic_DNA"/>
</dbReference>
<dbReference type="RefSeq" id="WP_378241979.1">
    <property type="nucleotide sequence ID" value="NZ_JBHRWK010000046.1"/>
</dbReference>
<organism evidence="3 4">
    <name type="scientific">Amycolatopsis speibonae</name>
    <dbReference type="NCBI Taxonomy" id="1450224"/>
    <lineage>
        <taxon>Bacteria</taxon>
        <taxon>Bacillati</taxon>
        <taxon>Actinomycetota</taxon>
        <taxon>Actinomycetes</taxon>
        <taxon>Pseudonocardiales</taxon>
        <taxon>Pseudonocardiaceae</taxon>
        <taxon>Amycolatopsis</taxon>
    </lineage>
</organism>
<name>A0ABV7P628_9PSEU</name>
<feature type="region of interest" description="Disordered" evidence="1">
    <location>
        <begin position="14"/>
        <end position="173"/>
    </location>
</feature>
<gene>
    <name evidence="3" type="ORF">ACFOSH_27595</name>
</gene>
<comment type="caution">
    <text evidence="3">The sequence shown here is derived from an EMBL/GenBank/DDBJ whole genome shotgun (WGS) entry which is preliminary data.</text>
</comment>
<keyword evidence="4" id="KW-1185">Reference proteome</keyword>
<sequence length="397" mass="42389">MSWQDELRQLDVELAAGRVGHAEHRRKRDELLAEASGGTMPSPVPSPLRRPGGEWHSANPAARPVEQPAVTVQESQPYQQPTQPYRQPQSYQQTQPVYPPPPATVEQPKPREAKKSAIPHIADHKTTAPSPADINPTVYLRAEPPPVRDRPSTRELNRPLPPLAPEPGPRHQAPAEDYAVVGERKPTWLFIAAGVLVVLTLIIGGTLWLGSSPSSNVADRPPSPSVALPPDGLAPSGQPNSGQTPLEDRLPALPGTPSKDNSTMSVAKGVELNFYSKAAADYLASKNVASITYKGSNEGTNGYLVLVIPANDAKDATAIVKYFRENSINAGLREQRVGDRLALVGANQNGQLSGFGYVSGTMAVTTWVSQPLGGDAQALDTRLGQTLTSLDTVLPAS</sequence>
<dbReference type="Proteomes" id="UP001595645">
    <property type="component" value="Unassembled WGS sequence"/>
</dbReference>
<keyword evidence="2" id="KW-1133">Transmembrane helix</keyword>
<feature type="compositionally biased region" description="Basic and acidic residues" evidence="1">
    <location>
        <begin position="108"/>
        <end position="126"/>
    </location>
</feature>
<keyword evidence="2" id="KW-0812">Transmembrane</keyword>
<feature type="region of interest" description="Disordered" evidence="1">
    <location>
        <begin position="212"/>
        <end position="263"/>
    </location>
</feature>
<feature type="transmembrane region" description="Helical" evidence="2">
    <location>
        <begin position="188"/>
        <end position="210"/>
    </location>
</feature>